<evidence type="ECO:0000313" key="2">
    <source>
        <dbReference type="EMBL" id="EED24609.1"/>
    </source>
</evidence>
<protein>
    <submittedName>
        <fullName evidence="2">Biphenyl-2,3-diol 1,2-dioxygenase, putative</fullName>
    </submittedName>
</protein>
<dbReference type="InterPro" id="IPR037523">
    <property type="entry name" value="VOC_core"/>
</dbReference>
<dbReference type="InParanoid" id="B8LWX6"/>
<dbReference type="VEuPathDB" id="FungiDB:TSTA_079640"/>
<keyword evidence="2" id="KW-0223">Dioxygenase</keyword>
<organism evidence="2 3">
    <name type="scientific">Talaromyces stipitatus (strain ATCC 10500 / CBS 375.48 / QM 6759 / NRRL 1006)</name>
    <name type="common">Penicillium stipitatum</name>
    <dbReference type="NCBI Taxonomy" id="441959"/>
    <lineage>
        <taxon>Eukaryota</taxon>
        <taxon>Fungi</taxon>
        <taxon>Dikarya</taxon>
        <taxon>Ascomycota</taxon>
        <taxon>Pezizomycotina</taxon>
        <taxon>Eurotiomycetes</taxon>
        <taxon>Eurotiomycetidae</taxon>
        <taxon>Eurotiales</taxon>
        <taxon>Trichocomaceae</taxon>
        <taxon>Talaromyces</taxon>
        <taxon>Talaromyces sect. Talaromyces</taxon>
    </lineage>
</organism>
<dbReference type="Gene3D" id="3.10.180.10">
    <property type="entry name" value="2,3-Dihydroxybiphenyl 1,2-Dioxygenase, domain 1"/>
    <property type="match status" value="1"/>
</dbReference>
<proteinExistence type="predicted"/>
<gene>
    <name evidence="2" type="ORF">TSTA_079640</name>
</gene>
<dbReference type="Proteomes" id="UP000001745">
    <property type="component" value="Unassembled WGS sequence"/>
</dbReference>
<keyword evidence="2" id="KW-0560">Oxidoreductase</keyword>
<accession>B8LWX6</accession>
<dbReference type="eggNOG" id="ENOG502SNCW">
    <property type="taxonomic scope" value="Eukaryota"/>
</dbReference>
<dbReference type="AlphaFoldDB" id="B8LWX6"/>
<sequence>MSSHPKSQKRSHPSPDKLAHVVFRTNPEMYQAMVDFYLQILNANIRHEDPGKIAFLSFDEEHHRLAILAVPGLRTPSPDDPPRVGLDHIAFTYKNLTQLAQLYVGLRDHLSAPLKPVWSINHGPTTSLYYRDPQGNKVEMQVDNFDTMDKADAYMKSNEFAENPLGVEFDPDEWSRKILAKMQPDGSEGRTLGQDQTFHKKSSSALFERTKCPFNMFMRVKARARASDKEPQASNYVIEKGCETGAG</sequence>
<dbReference type="RefSeq" id="XP_002341996.1">
    <property type="nucleotide sequence ID" value="XM_002341955.1"/>
</dbReference>
<dbReference type="GO" id="GO:0051213">
    <property type="term" value="F:dioxygenase activity"/>
    <property type="evidence" value="ECO:0007669"/>
    <property type="project" value="UniProtKB-KW"/>
</dbReference>
<keyword evidence="3" id="KW-1185">Reference proteome</keyword>
<dbReference type="SUPFAM" id="SSF54593">
    <property type="entry name" value="Glyoxalase/Bleomycin resistance protein/Dihydroxybiphenyl dioxygenase"/>
    <property type="match status" value="1"/>
</dbReference>
<reference evidence="3" key="1">
    <citation type="journal article" date="2015" name="Genome Announc.">
        <title>Genome sequence of the AIDS-associated pathogen Penicillium marneffei (ATCC18224) and its near taxonomic relative Talaromyces stipitatus (ATCC10500).</title>
        <authorList>
            <person name="Nierman W.C."/>
            <person name="Fedorova-Abrams N.D."/>
            <person name="Andrianopoulos A."/>
        </authorList>
    </citation>
    <scope>NUCLEOTIDE SEQUENCE [LARGE SCALE GENOMIC DNA]</scope>
    <source>
        <strain evidence="3">ATCC 10500 / CBS 375.48 / QM 6759 / NRRL 1006</strain>
    </source>
</reference>
<dbReference type="PhylomeDB" id="B8LWX6"/>
<dbReference type="InterPro" id="IPR004360">
    <property type="entry name" value="Glyas_Fos-R_dOase_dom"/>
</dbReference>
<dbReference type="PROSITE" id="PS51819">
    <property type="entry name" value="VOC"/>
    <property type="match status" value="1"/>
</dbReference>
<evidence type="ECO:0000313" key="3">
    <source>
        <dbReference type="Proteomes" id="UP000001745"/>
    </source>
</evidence>
<dbReference type="InterPro" id="IPR029068">
    <property type="entry name" value="Glyas_Bleomycin-R_OHBP_Dase"/>
</dbReference>
<dbReference type="Pfam" id="PF00903">
    <property type="entry name" value="Glyoxalase"/>
    <property type="match status" value="1"/>
</dbReference>
<dbReference type="OrthoDB" id="5371818at2759"/>
<dbReference type="OMA" id="GITPFRC"/>
<dbReference type="HOGENOM" id="CLU_098384_0_0_1"/>
<feature type="domain" description="VOC" evidence="1">
    <location>
        <begin position="17"/>
        <end position="143"/>
    </location>
</feature>
<dbReference type="GeneID" id="8103900"/>
<dbReference type="EMBL" id="EQ962652">
    <property type="protein sequence ID" value="EED24609.1"/>
    <property type="molecule type" value="Genomic_DNA"/>
</dbReference>
<name>B8LWX6_TALSN</name>
<dbReference type="CDD" id="cd08348">
    <property type="entry name" value="BphC2-C3-RGP6_C_like"/>
    <property type="match status" value="1"/>
</dbReference>
<evidence type="ECO:0000259" key="1">
    <source>
        <dbReference type="PROSITE" id="PS51819"/>
    </source>
</evidence>